<keyword evidence="2" id="KW-0808">Transferase</keyword>
<protein>
    <submittedName>
        <fullName evidence="5">Gamma-glutamyltransferase</fullName>
    </submittedName>
</protein>
<keyword evidence="4" id="KW-0865">Zymogen</keyword>
<dbReference type="GO" id="GO:0016787">
    <property type="term" value="F:hydrolase activity"/>
    <property type="evidence" value="ECO:0007669"/>
    <property type="project" value="UniProtKB-KW"/>
</dbReference>
<dbReference type="PANTHER" id="PTHR43199">
    <property type="entry name" value="GLUTATHIONE HYDROLASE"/>
    <property type="match status" value="1"/>
</dbReference>
<evidence type="ECO:0000256" key="1">
    <source>
        <dbReference type="ARBA" id="ARBA00009381"/>
    </source>
</evidence>
<reference evidence="5" key="1">
    <citation type="journal article" date="2020" name="mSystems">
        <title>Genome- and Community-Level Interaction Insights into Carbon Utilization and Element Cycling Functions of Hydrothermarchaeota in Hydrothermal Sediment.</title>
        <authorList>
            <person name="Zhou Z."/>
            <person name="Liu Y."/>
            <person name="Xu W."/>
            <person name="Pan J."/>
            <person name="Luo Z.H."/>
            <person name="Li M."/>
        </authorList>
    </citation>
    <scope>NUCLEOTIDE SEQUENCE [LARGE SCALE GENOMIC DNA]</scope>
    <source>
        <strain evidence="5">HyVt-570</strain>
    </source>
</reference>
<evidence type="ECO:0000256" key="3">
    <source>
        <dbReference type="ARBA" id="ARBA00022801"/>
    </source>
</evidence>
<dbReference type="InterPro" id="IPR043137">
    <property type="entry name" value="GGT_ssub_C"/>
</dbReference>
<dbReference type="PANTHER" id="PTHR43199:SF1">
    <property type="entry name" value="GLUTATHIONE HYDROLASE PROENZYME"/>
    <property type="match status" value="1"/>
</dbReference>
<dbReference type="Pfam" id="PF01019">
    <property type="entry name" value="G_glu_transpept"/>
    <property type="match status" value="1"/>
</dbReference>
<sequence length="476" mass="49688">MSMYAVAAGHSLTAQTAAEVLENGGNAYDAAVAAAFVQPLAEPVLASLGGGGLLIAREPDGRTTFYDFFAAMPGRCGAPGAAGETVEVRVDYGGAVGVYHAGAASVAVPGLLRGLLALHAARGKLPLARLVAPAVHAARTGVPLSPLQAYLFTLIEPILTLTPEARALFAPRGRLLSAGDPLQNPDYAAFLERLPREGAGAFYAGATAARLVAYLQERGGRLTADDLAGFQTLEAPARVFEQSPAALRFSPGPSLGGVAVAELLAAYLEGPHRHENEPRHYLGLAHAMQHVAESQGHRRGTTHLSVRDGEGRLLAMTVTNGEGSGLVAPGTGIFLNNILGEDDVVPAGRPLPRPGTRLVSMMAPVLLETGEDVYALGSGGSRRIRTAVFQVAAHLLTGFADLPGAVRAPRVHYENGRLEAEPGLDPSTLQRLEREFELNLWPRKDFYFGGVHAVALNGQAAGDPRREGRVAGSSGS</sequence>
<evidence type="ECO:0000313" key="5">
    <source>
        <dbReference type="EMBL" id="HGY09761.1"/>
    </source>
</evidence>
<keyword evidence="3" id="KW-0378">Hydrolase</keyword>
<dbReference type="EMBL" id="DRPZ01000184">
    <property type="protein sequence ID" value="HGY09761.1"/>
    <property type="molecule type" value="Genomic_DNA"/>
</dbReference>
<comment type="caution">
    <text evidence="5">The sequence shown here is derived from an EMBL/GenBank/DDBJ whole genome shotgun (WGS) entry which is preliminary data.</text>
</comment>
<dbReference type="InterPro" id="IPR051792">
    <property type="entry name" value="GGT_bact"/>
</dbReference>
<evidence type="ECO:0000256" key="4">
    <source>
        <dbReference type="ARBA" id="ARBA00023145"/>
    </source>
</evidence>
<comment type="similarity">
    <text evidence="1">Belongs to the gamma-glutamyltransferase family.</text>
</comment>
<dbReference type="Gene3D" id="3.60.20.40">
    <property type="match status" value="1"/>
</dbReference>
<name>A0A7C4ZI40_9DEIN</name>
<proteinExistence type="inferred from homology"/>
<dbReference type="InterPro" id="IPR029055">
    <property type="entry name" value="Ntn_hydrolases_N"/>
</dbReference>
<dbReference type="SUPFAM" id="SSF56235">
    <property type="entry name" value="N-terminal nucleophile aminohydrolases (Ntn hydrolases)"/>
    <property type="match status" value="1"/>
</dbReference>
<dbReference type="GO" id="GO:0016740">
    <property type="term" value="F:transferase activity"/>
    <property type="evidence" value="ECO:0007669"/>
    <property type="project" value="UniProtKB-KW"/>
</dbReference>
<dbReference type="PRINTS" id="PR01210">
    <property type="entry name" value="GGTRANSPTASE"/>
</dbReference>
<accession>A0A7C4ZI40</accession>
<evidence type="ECO:0000256" key="2">
    <source>
        <dbReference type="ARBA" id="ARBA00022679"/>
    </source>
</evidence>
<gene>
    <name evidence="5" type="ORF">ENK37_06900</name>
</gene>
<dbReference type="Proteomes" id="UP000885759">
    <property type="component" value="Unassembled WGS sequence"/>
</dbReference>
<dbReference type="AlphaFoldDB" id="A0A7C4ZI40"/>
<organism evidence="5">
    <name type="scientific">Oceanithermus profundus</name>
    <dbReference type="NCBI Taxonomy" id="187137"/>
    <lineage>
        <taxon>Bacteria</taxon>
        <taxon>Thermotogati</taxon>
        <taxon>Deinococcota</taxon>
        <taxon>Deinococci</taxon>
        <taxon>Thermales</taxon>
        <taxon>Thermaceae</taxon>
        <taxon>Oceanithermus</taxon>
    </lineage>
</organism>